<keyword evidence="1" id="KW-0812">Transmembrane</keyword>
<feature type="transmembrane region" description="Helical" evidence="1">
    <location>
        <begin position="397"/>
        <end position="416"/>
    </location>
</feature>
<gene>
    <name evidence="2" type="ORF">DVK85_11805</name>
</gene>
<dbReference type="Proteomes" id="UP000253951">
    <property type="component" value="Chromosome"/>
</dbReference>
<keyword evidence="3" id="KW-1185">Reference proteome</keyword>
<proteinExistence type="predicted"/>
<dbReference type="PANTHER" id="PTHR30092:SF0">
    <property type="entry name" value="INNER MEMBRANE PROTEIN CRED"/>
    <property type="match status" value="1"/>
</dbReference>
<evidence type="ECO:0000313" key="2">
    <source>
        <dbReference type="EMBL" id="AXG74875.1"/>
    </source>
</evidence>
<name>A0A345HE65_9FLAO</name>
<feature type="transmembrane region" description="Helical" evidence="1">
    <location>
        <begin position="318"/>
        <end position="337"/>
    </location>
</feature>
<dbReference type="PIRSF" id="PIRSF004548">
    <property type="entry name" value="CreD"/>
    <property type="match status" value="1"/>
</dbReference>
<dbReference type="OrthoDB" id="9791851at2"/>
<reference evidence="2 3" key="1">
    <citation type="submission" date="2018-07" db="EMBL/GenBank/DDBJ databases">
        <title>Complete genome sequence of Flavobacterium arcticum type strain SM1502T.</title>
        <authorList>
            <person name="Li Y."/>
            <person name="Li D.-D."/>
        </authorList>
    </citation>
    <scope>NUCLEOTIDE SEQUENCE [LARGE SCALE GENOMIC DNA]</scope>
    <source>
        <strain evidence="2 3">SM1502</strain>
    </source>
</reference>
<evidence type="ECO:0000313" key="3">
    <source>
        <dbReference type="Proteomes" id="UP000253951"/>
    </source>
</evidence>
<accession>A0A345HE65</accession>
<dbReference type="RefSeq" id="WP_114678633.1">
    <property type="nucleotide sequence ID" value="NZ_CP031188.1"/>
</dbReference>
<dbReference type="PANTHER" id="PTHR30092">
    <property type="entry name" value="INNER MEMBRANE PROTEIN CRED"/>
    <property type="match status" value="1"/>
</dbReference>
<dbReference type="KEGG" id="fat:DVK85_11805"/>
<dbReference type="AlphaFoldDB" id="A0A345HE65"/>
<dbReference type="Pfam" id="PF06123">
    <property type="entry name" value="CreD"/>
    <property type="match status" value="1"/>
</dbReference>
<feature type="transmembrane region" description="Helical" evidence="1">
    <location>
        <begin position="343"/>
        <end position="364"/>
    </location>
</feature>
<dbReference type="EMBL" id="CP031188">
    <property type="protein sequence ID" value="AXG74875.1"/>
    <property type="molecule type" value="Genomic_DNA"/>
</dbReference>
<feature type="transmembrane region" description="Helical" evidence="1">
    <location>
        <begin position="421"/>
        <end position="441"/>
    </location>
</feature>
<feature type="transmembrane region" description="Helical" evidence="1">
    <location>
        <begin position="371"/>
        <end position="391"/>
    </location>
</feature>
<evidence type="ECO:0000256" key="1">
    <source>
        <dbReference type="SAM" id="Phobius"/>
    </source>
</evidence>
<dbReference type="GO" id="GO:0005886">
    <property type="term" value="C:plasma membrane"/>
    <property type="evidence" value="ECO:0007669"/>
    <property type="project" value="TreeGrafter"/>
</dbReference>
<protein>
    <submittedName>
        <fullName evidence="2">Cell envelope integrity protein CreD</fullName>
    </submittedName>
</protein>
<feature type="transmembrane region" description="Helical" evidence="1">
    <location>
        <begin position="14"/>
        <end position="35"/>
    </location>
</feature>
<dbReference type="InterPro" id="IPR010364">
    <property type="entry name" value="Uncharacterised_IM_CreD"/>
</dbReference>
<dbReference type="NCBIfam" id="NF008712">
    <property type="entry name" value="PRK11715.1-1"/>
    <property type="match status" value="1"/>
</dbReference>
<keyword evidence="1" id="KW-1133">Transmembrane helix</keyword>
<organism evidence="2 3">
    <name type="scientific">Flavobacterium arcticum</name>
    <dbReference type="NCBI Taxonomy" id="1784713"/>
    <lineage>
        <taxon>Bacteria</taxon>
        <taxon>Pseudomonadati</taxon>
        <taxon>Bacteroidota</taxon>
        <taxon>Flavobacteriia</taxon>
        <taxon>Flavobacteriales</taxon>
        <taxon>Flavobacteriaceae</taxon>
        <taxon>Flavobacterium</taxon>
    </lineage>
</organism>
<sequence length="451" mass="50966">METSQNPKNFFQSATAKIIMVGLLTLVLLIPLQYVKNLILERSNRQKEVIIDINQKWGGSVYFYGPVLKVPYTSYTETKVTDEKTKQVTINRTANTNYAYFFPDELNAIANVTTEERNRSNYKSVLFNSKMNFKGVYTMPDFSTESIADADIQWDKASVIIETNNIKGIKGEVAMTIGSQKYIFEPAADNSSFTKGSYAALETKSINVKEVFNTKSIPFNFDISYNGSEYIKIVPIGKQTTAKMTSNWNSPGFQGDFIPENKNITDSGFTAEWKISFLNRPFVQQHFGKLPNLSEYSFDVDFVIPVNQYQQSERAAKYGFLVIGLTFLVFFLIQTISKINIHIFQYSMIGLALIMFYTLLISVTEHSSFKFAYAISGVAVIVMIGLYSLSILKNKKFPLLITTSLGALYTFIYVIIQLENYALLVGSIGLFLILGAVMYVSRKIDWSNSHA</sequence>
<keyword evidence="1" id="KW-0472">Membrane</keyword>